<name>K0EZ99_NOCB7</name>
<dbReference type="AlphaFoldDB" id="K0EZ99"/>
<accession>K0EZ99</accession>
<feature type="region of interest" description="Disordered" evidence="1">
    <location>
        <begin position="466"/>
        <end position="493"/>
    </location>
</feature>
<keyword evidence="4" id="KW-1185">Reference proteome</keyword>
<gene>
    <name evidence="3" type="ORF">O3I_024345</name>
</gene>
<dbReference type="Pfam" id="PF16289">
    <property type="entry name" value="PIN_12"/>
    <property type="match status" value="1"/>
</dbReference>
<evidence type="ECO:0000259" key="2">
    <source>
        <dbReference type="Pfam" id="PF16289"/>
    </source>
</evidence>
<feature type="domain" description="DUF4935" evidence="2">
    <location>
        <begin position="4"/>
        <end position="165"/>
    </location>
</feature>
<dbReference type="KEGG" id="nbr:O3I_024345"/>
<evidence type="ECO:0000256" key="1">
    <source>
        <dbReference type="SAM" id="MobiDB-lite"/>
    </source>
</evidence>
<dbReference type="eggNOG" id="ENOG5031UTA">
    <property type="taxonomic scope" value="Bacteria"/>
</dbReference>
<dbReference type="EMBL" id="CP003876">
    <property type="protein sequence ID" value="AFU02822.1"/>
    <property type="molecule type" value="Genomic_DNA"/>
</dbReference>
<protein>
    <recommendedName>
        <fullName evidence="2">DUF4935 domain-containing protein</fullName>
    </recommendedName>
</protein>
<dbReference type="InterPro" id="IPR032557">
    <property type="entry name" value="DUF4935"/>
</dbReference>
<evidence type="ECO:0000313" key="4">
    <source>
        <dbReference type="Proteomes" id="UP000006304"/>
    </source>
</evidence>
<reference evidence="3 4" key="1">
    <citation type="journal article" date="2012" name="J. Bacteriol.">
        <title>Complete genome sequence of Nocardia brasiliensis HUJEG-1.</title>
        <authorList>
            <person name="Vera-Cabrera L."/>
            <person name="Ortiz-Lopez R."/>
            <person name="Elizondo-Gonzalez R."/>
            <person name="Perez-Maya A.A."/>
            <person name="Ocampo-Candiani J."/>
        </authorList>
    </citation>
    <scope>NUCLEOTIDE SEQUENCE [LARGE SCALE GENOMIC DNA]</scope>
    <source>
        <strain evidence="4">ATCC 700358</strain>
    </source>
</reference>
<dbReference type="RefSeq" id="WP_014985677.1">
    <property type="nucleotide sequence ID" value="NC_018681.1"/>
</dbReference>
<feature type="compositionally biased region" description="Acidic residues" evidence="1">
    <location>
        <begin position="478"/>
        <end position="487"/>
    </location>
</feature>
<evidence type="ECO:0000313" key="3">
    <source>
        <dbReference type="EMBL" id="AFU02822.1"/>
    </source>
</evidence>
<organism evidence="3 4">
    <name type="scientific">Nocardia brasiliensis (strain ATCC 700358 / HUJEG-1)</name>
    <dbReference type="NCBI Taxonomy" id="1133849"/>
    <lineage>
        <taxon>Bacteria</taxon>
        <taxon>Bacillati</taxon>
        <taxon>Actinomycetota</taxon>
        <taxon>Actinomycetes</taxon>
        <taxon>Mycobacteriales</taxon>
        <taxon>Nocardiaceae</taxon>
        <taxon>Nocardia</taxon>
    </lineage>
</organism>
<dbReference type="HOGENOM" id="CLU_553027_0_0_11"/>
<dbReference type="Proteomes" id="UP000006304">
    <property type="component" value="Chromosome"/>
</dbReference>
<sequence>MTLVVVDTNILCSSPWLRRRDWVSLLENREAWGVKVVVPEVVFMETVNVVRRAWALESAKLESVKARLFGLKEQQQAMVDEIARRSEGYEQWLRVHLDEVGVPIVPTPPFGWLEVARRASERRAPYCEKEVDGLRDTLIWLAVMSVAEENADEKVWFVSDNHRDFGEVGTGISPKDACPFPLHPHLVDDLDGKELSGRVEYVVKMDRLVRKFESLFAPINEAELTRLTSEFDLDVLADLLVGSFAGFDVDPERAALPLQTVAATVVDAERSIEGWQFSDGAGRGEAGWTARFSVTSEVDVALLGDGLRTSTITKQLRVSGDILVSPDGEIENAVVTSVEALPDDPMRARWKRRAERAAMSDLFDQLAASGKLQGPMANIAAEYAASDLFKNSIADAAARFAAPDMFWSPIGDIAAQYAASGLFKNSIAEAARFAAPDMFWSPIGDIAAQYAASGLFKNSIADAAKRAARDPETATTESAEDNEPEETPEPHED</sequence>
<proteinExistence type="predicted"/>